<keyword evidence="1" id="KW-1133">Transmembrane helix</keyword>
<name>U7UMW2_9FIRM</name>
<feature type="transmembrane region" description="Helical" evidence="1">
    <location>
        <begin position="6"/>
        <end position="26"/>
    </location>
</feature>
<sequence length="44" mass="4977">MYMWYFIGGVIIGANIGIVAAAVLAARRRKDLEPRIRELEKEGE</sequence>
<dbReference type="PATRIC" id="fig|1111454.3.peg.755"/>
<protein>
    <submittedName>
        <fullName evidence="2">Uncharacterized protein</fullName>
    </submittedName>
</protein>
<gene>
    <name evidence="2" type="ORF">HMPREF1250_0274</name>
</gene>
<reference evidence="2 3" key="1">
    <citation type="submission" date="2013-09" db="EMBL/GenBank/DDBJ databases">
        <authorList>
            <person name="Durkin A.S."/>
            <person name="Haft D.R."/>
            <person name="McCorrison J."/>
            <person name="Torralba M."/>
            <person name="Gillis M."/>
            <person name="Haft D.H."/>
            <person name="Methe B."/>
            <person name="Sutton G."/>
            <person name="Nelson K.E."/>
        </authorList>
    </citation>
    <scope>NUCLEOTIDE SEQUENCE [LARGE SCALE GENOMIC DNA]</scope>
    <source>
        <strain evidence="2 3">BV3C16-1</strain>
    </source>
</reference>
<keyword evidence="1" id="KW-0472">Membrane</keyword>
<accession>U7UMW2</accession>
<dbReference type="Proteomes" id="UP000017090">
    <property type="component" value="Unassembled WGS sequence"/>
</dbReference>
<comment type="caution">
    <text evidence="2">The sequence shown here is derived from an EMBL/GenBank/DDBJ whole genome shotgun (WGS) entry which is preliminary data.</text>
</comment>
<evidence type="ECO:0000256" key="1">
    <source>
        <dbReference type="SAM" id="Phobius"/>
    </source>
</evidence>
<organism evidence="2 3">
    <name type="scientific">Megasphaera vaginalis</name>
    <name type="common">ex Srinivasan et al. 2021</name>
    <dbReference type="NCBI Taxonomy" id="1111454"/>
    <lineage>
        <taxon>Bacteria</taxon>
        <taxon>Bacillati</taxon>
        <taxon>Bacillota</taxon>
        <taxon>Negativicutes</taxon>
        <taxon>Veillonellales</taxon>
        <taxon>Veillonellaceae</taxon>
        <taxon>Megasphaera</taxon>
    </lineage>
</organism>
<evidence type="ECO:0000313" key="3">
    <source>
        <dbReference type="Proteomes" id="UP000017090"/>
    </source>
</evidence>
<dbReference type="STRING" id="1111454.HMPREF1250_0274"/>
<proteinExistence type="predicted"/>
<keyword evidence="3" id="KW-1185">Reference proteome</keyword>
<evidence type="ECO:0000313" key="2">
    <source>
        <dbReference type="EMBL" id="ERT60782.1"/>
    </source>
</evidence>
<dbReference type="AlphaFoldDB" id="U7UMW2"/>
<keyword evidence="1" id="KW-0812">Transmembrane</keyword>
<dbReference type="EMBL" id="AWXA01000015">
    <property type="protein sequence ID" value="ERT60782.1"/>
    <property type="molecule type" value="Genomic_DNA"/>
</dbReference>